<feature type="domain" description="PepSY" evidence="1">
    <location>
        <begin position="20"/>
        <end position="78"/>
    </location>
</feature>
<dbReference type="Proteomes" id="UP000317316">
    <property type="component" value="Unassembled WGS sequence"/>
</dbReference>
<dbReference type="Gene3D" id="3.10.450.40">
    <property type="match status" value="1"/>
</dbReference>
<evidence type="ECO:0000313" key="2">
    <source>
        <dbReference type="EMBL" id="TQR17148.1"/>
    </source>
</evidence>
<dbReference type="EMBL" id="VDGH01000001">
    <property type="protein sequence ID" value="TQR17148.1"/>
    <property type="molecule type" value="Genomic_DNA"/>
</dbReference>
<sequence>MIHVRRGGLFSLVNPMQMQRITIEQAMQVARRQVPGQVIHVDLDMENGLLVYEVFISTAEGRVYQVDVNAKTGVIVDIDQESSAFFNK</sequence>
<dbReference type="Pfam" id="PF03413">
    <property type="entry name" value="PepSY"/>
    <property type="match status" value="1"/>
</dbReference>
<evidence type="ECO:0000313" key="3">
    <source>
        <dbReference type="Proteomes" id="UP000317316"/>
    </source>
</evidence>
<organism evidence="2 3">
    <name type="scientific">Psychrobacillus lasiicapitis</name>
    <dbReference type="NCBI Taxonomy" id="1636719"/>
    <lineage>
        <taxon>Bacteria</taxon>
        <taxon>Bacillati</taxon>
        <taxon>Bacillota</taxon>
        <taxon>Bacilli</taxon>
        <taxon>Bacillales</taxon>
        <taxon>Bacillaceae</taxon>
        <taxon>Psychrobacillus</taxon>
    </lineage>
</organism>
<reference evidence="2 3" key="1">
    <citation type="submission" date="2019-05" db="EMBL/GenBank/DDBJ databases">
        <title>Psychrobacillus vulpis sp. nov., a new species isolated from feces of a red fox that inhabits in The Tablas de Daimiel Natural Park, Albacete, Spain.</title>
        <authorList>
            <person name="Rodriguez M."/>
            <person name="Reina J.C."/>
            <person name="Bejar V."/>
            <person name="Llamas I."/>
        </authorList>
    </citation>
    <scope>NUCLEOTIDE SEQUENCE [LARGE SCALE GENOMIC DNA]</scope>
    <source>
        <strain evidence="2 3">NEAU-3TGS17</strain>
    </source>
</reference>
<proteinExistence type="predicted"/>
<dbReference type="OrthoDB" id="1919149at2"/>
<gene>
    <name evidence="2" type="ORF">FG382_01020</name>
</gene>
<dbReference type="AlphaFoldDB" id="A0A544TIE9"/>
<comment type="caution">
    <text evidence="2">The sequence shown here is derived from an EMBL/GenBank/DDBJ whole genome shotgun (WGS) entry which is preliminary data.</text>
</comment>
<protein>
    <submittedName>
        <fullName evidence="2">PepSY domain-containing protein</fullName>
    </submittedName>
</protein>
<dbReference type="InterPro" id="IPR025711">
    <property type="entry name" value="PepSY"/>
</dbReference>
<accession>A0A544TIE9</accession>
<keyword evidence="3" id="KW-1185">Reference proteome</keyword>
<evidence type="ECO:0000259" key="1">
    <source>
        <dbReference type="Pfam" id="PF03413"/>
    </source>
</evidence>
<name>A0A544TIE9_9BACI</name>